<reference evidence="6" key="1">
    <citation type="journal article" date="2021" name="Science">
        <title>Hunting the eagle killer: A cyanobacterial neurotoxin causes vacuolar myelinopathy.</title>
        <authorList>
            <person name="Breinlinger S."/>
            <person name="Phillips T.J."/>
            <person name="Haram B.N."/>
            <person name="Mares J."/>
            <person name="Martinez Yerena J.A."/>
            <person name="Hrouzek P."/>
            <person name="Sobotka R."/>
            <person name="Henderson W.M."/>
            <person name="Schmieder P."/>
            <person name="Williams S.M."/>
            <person name="Lauderdale J.D."/>
            <person name="Wilde H.D."/>
            <person name="Gerrin W."/>
            <person name="Kust A."/>
            <person name="Washington J.W."/>
            <person name="Wagner C."/>
            <person name="Geier B."/>
            <person name="Liebeke M."/>
            <person name="Enke H."/>
            <person name="Niedermeyer T.H.J."/>
            <person name="Wilde S.B."/>
        </authorList>
    </citation>
    <scope>NUCLEOTIDE SEQUENCE [LARGE SCALE GENOMIC DNA]</scope>
    <source>
        <strain evidence="6">Thurmond2011</strain>
    </source>
</reference>
<evidence type="ECO:0000259" key="4">
    <source>
        <dbReference type="SMART" id="SM00729"/>
    </source>
</evidence>
<gene>
    <name evidence="5" type="ORF">G7B40_018490</name>
</gene>
<dbReference type="Pfam" id="PF04055">
    <property type="entry name" value="Radical_SAM"/>
    <property type="match status" value="1"/>
</dbReference>
<dbReference type="EMBL" id="JAALHA020000008">
    <property type="protein sequence ID" value="MDR9896534.1"/>
    <property type="molecule type" value="Genomic_DNA"/>
</dbReference>
<dbReference type="SFLD" id="SFLDG01084">
    <property type="entry name" value="Uncharacterised_Radical_SAM_Su"/>
    <property type="match status" value="1"/>
</dbReference>
<evidence type="ECO:0000256" key="3">
    <source>
        <dbReference type="ARBA" id="ARBA00023014"/>
    </source>
</evidence>
<feature type="domain" description="Elp3/MiaA/NifB-like radical SAM core" evidence="4">
    <location>
        <begin position="73"/>
        <end position="289"/>
    </location>
</feature>
<proteinExistence type="predicted"/>
<dbReference type="GO" id="GO:0003824">
    <property type="term" value="F:catalytic activity"/>
    <property type="evidence" value="ECO:0007669"/>
    <property type="project" value="InterPro"/>
</dbReference>
<dbReference type="SFLD" id="SFLDS00029">
    <property type="entry name" value="Radical_SAM"/>
    <property type="match status" value="1"/>
</dbReference>
<dbReference type="PANTHER" id="PTHR43432">
    <property type="entry name" value="SLR0285 PROTEIN"/>
    <property type="match status" value="1"/>
</dbReference>
<organism evidence="5 6">
    <name type="scientific">Aetokthonos hydrillicola Thurmond2011</name>
    <dbReference type="NCBI Taxonomy" id="2712845"/>
    <lineage>
        <taxon>Bacteria</taxon>
        <taxon>Bacillati</taxon>
        <taxon>Cyanobacteriota</taxon>
        <taxon>Cyanophyceae</taxon>
        <taxon>Nostocales</taxon>
        <taxon>Hapalosiphonaceae</taxon>
        <taxon>Aetokthonos</taxon>
    </lineage>
</organism>
<dbReference type="InterPro" id="IPR007197">
    <property type="entry name" value="rSAM"/>
</dbReference>
<dbReference type="RefSeq" id="WP_208350728.1">
    <property type="nucleotide sequence ID" value="NZ_JAALHA020000008.1"/>
</dbReference>
<dbReference type="PANTHER" id="PTHR43432:SF3">
    <property type="entry name" value="SLR0285 PROTEIN"/>
    <property type="match status" value="1"/>
</dbReference>
<dbReference type="InterPro" id="IPR058240">
    <property type="entry name" value="rSAM_sf"/>
</dbReference>
<keyword evidence="2" id="KW-0408">Iron</keyword>
<dbReference type="InterPro" id="IPR040086">
    <property type="entry name" value="MJ0683-like"/>
</dbReference>
<dbReference type="Gene3D" id="3.80.30.30">
    <property type="match status" value="1"/>
</dbReference>
<name>A0AAP5I8A5_9CYAN</name>
<keyword evidence="3" id="KW-0411">Iron-sulfur</keyword>
<dbReference type="CDD" id="cd01335">
    <property type="entry name" value="Radical_SAM"/>
    <property type="match status" value="1"/>
</dbReference>
<evidence type="ECO:0000313" key="5">
    <source>
        <dbReference type="EMBL" id="MDR9896534.1"/>
    </source>
</evidence>
<evidence type="ECO:0000256" key="1">
    <source>
        <dbReference type="ARBA" id="ARBA00022723"/>
    </source>
</evidence>
<accession>A0AAP5I8A5</accession>
<evidence type="ECO:0000313" key="6">
    <source>
        <dbReference type="Proteomes" id="UP000667802"/>
    </source>
</evidence>
<keyword evidence="1" id="KW-0479">Metal-binding</keyword>
<dbReference type="Proteomes" id="UP000667802">
    <property type="component" value="Unassembled WGS sequence"/>
</dbReference>
<dbReference type="SMART" id="SM00729">
    <property type="entry name" value="Elp3"/>
    <property type="match status" value="1"/>
</dbReference>
<dbReference type="AlphaFoldDB" id="A0AAP5I8A5"/>
<protein>
    <submittedName>
        <fullName evidence="5">Radical SAM protein</fullName>
    </submittedName>
</protein>
<dbReference type="InterPro" id="IPR006638">
    <property type="entry name" value="Elp3/MiaA/NifB-like_rSAM"/>
</dbReference>
<comment type="caution">
    <text evidence="5">The sequence shown here is derived from an EMBL/GenBank/DDBJ whole genome shotgun (WGS) entry which is preliminary data.</text>
</comment>
<keyword evidence="6" id="KW-1185">Reference proteome</keyword>
<dbReference type="GO" id="GO:0046872">
    <property type="term" value="F:metal ion binding"/>
    <property type="evidence" value="ECO:0007669"/>
    <property type="project" value="UniProtKB-KW"/>
</dbReference>
<dbReference type="GO" id="GO:0051536">
    <property type="term" value="F:iron-sulfur cluster binding"/>
    <property type="evidence" value="ECO:0007669"/>
    <property type="project" value="UniProtKB-KW"/>
</dbReference>
<sequence>MKKRPKEDSEQLSLFSLQNSSDNTNGNFTDNLISQVESLGKKNSQPSNIGAAKVHYINSKSLLTTSSGFIGLYKFTLNPYTGCTFACDYCYARFFAATFDEQNTWGDWVKVKENAVDLLKRARRAKSVERRLQEGDTIYMSSVTDPYQPIEHKAGLTRRILEELIEIQPRITIQTRSPIALRDIDLFRKFKHIRINFTVTTDSEDVRLRYEPHCPAIEVRLKAAKQVAEAGIPIGISISPMLPIKDVERFGQRVADLKAAEYVTQFFKPTRSRFSAGSSPESLQKMKEDNWTQEKYQEVRKTLINILGTEYPLLEGNEGYAPA</sequence>
<evidence type="ECO:0000256" key="2">
    <source>
        <dbReference type="ARBA" id="ARBA00023004"/>
    </source>
</evidence>
<dbReference type="SUPFAM" id="SSF102114">
    <property type="entry name" value="Radical SAM enzymes"/>
    <property type="match status" value="1"/>
</dbReference>